<reference evidence="2" key="1">
    <citation type="submission" date="2016-10" db="EMBL/GenBank/DDBJ databases">
        <authorList>
            <person name="Varghese N."/>
            <person name="Submissions S."/>
        </authorList>
    </citation>
    <scope>NUCLEOTIDE SEQUENCE [LARGE SCALE GENOMIC DNA]</scope>
    <source>
        <strain evidence="2">GAS232</strain>
    </source>
</reference>
<sequence>MYAIDILPSELWRSTYFLSVLFVSERLFVSGEL</sequence>
<dbReference type="Proteomes" id="UP000182427">
    <property type="component" value="Chromosome I"/>
</dbReference>
<protein>
    <submittedName>
        <fullName evidence="1">Uncharacterized protein</fullName>
    </submittedName>
</protein>
<name>A0A1G7FXR5_9BACT</name>
<keyword evidence="2" id="KW-1185">Reference proteome</keyword>
<proteinExistence type="predicted"/>
<gene>
    <name evidence="1" type="ORF">SAMN05444167_0488</name>
</gene>
<dbReference type="AlphaFoldDB" id="A0A1G7FXR5"/>
<dbReference type="EMBL" id="LT629690">
    <property type="protein sequence ID" value="SDE80718.1"/>
    <property type="molecule type" value="Genomic_DNA"/>
</dbReference>
<evidence type="ECO:0000313" key="1">
    <source>
        <dbReference type="EMBL" id="SDE80718.1"/>
    </source>
</evidence>
<evidence type="ECO:0000313" key="2">
    <source>
        <dbReference type="Proteomes" id="UP000182427"/>
    </source>
</evidence>
<organism evidence="1 2">
    <name type="scientific">Terriglobus roseus</name>
    <dbReference type="NCBI Taxonomy" id="392734"/>
    <lineage>
        <taxon>Bacteria</taxon>
        <taxon>Pseudomonadati</taxon>
        <taxon>Acidobacteriota</taxon>
        <taxon>Terriglobia</taxon>
        <taxon>Terriglobales</taxon>
        <taxon>Acidobacteriaceae</taxon>
        <taxon>Terriglobus</taxon>
    </lineage>
</organism>
<accession>A0A1G7FXR5</accession>